<name>A0A098R5A0_9SPIO</name>
<sequence>MNSAQLFLLLRAVDPEDIEELKDKVTDSIVPNTLLSSAYGFYNYNNENNSPSIKLEDDLAGKELKFDLYLSAEETVTNGVRIRVVEDTVLKIDSALVYELEQEIPSDSRFIIAAYLQVQQFDSSNSKILFNFDYPLKFGVGN</sequence>
<keyword evidence="2" id="KW-1185">Reference proteome</keyword>
<dbReference type="Proteomes" id="UP000029692">
    <property type="component" value="Unassembled WGS sequence"/>
</dbReference>
<dbReference type="EMBL" id="JNUP01000001">
    <property type="protein sequence ID" value="KGE73917.1"/>
    <property type="molecule type" value="Genomic_DNA"/>
</dbReference>
<organism evidence="1 2">
    <name type="scientific">Spirochaeta lutea</name>
    <dbReference type="NCBI Taxonomy" id="1480694"/>
    <lineage>
        <taxon>Bacteria</taxon>
        <taxon>Pseudomonadati</taxon>
        <taxon>Spirochaetota</taxon>
        <taxon>Spirochaetia</taxon>
        <taxon>Spirochaetales</taxon>
        <taxon>Spirochaetaceae</taxon>
        <taxon>Spirochaeta</taxon>
    </lineage>
</organism>
<evidence type="ECO:0000313" key="2">
    <source>
        <dbReference type="Proteomes" id="UP000029692"/>
    </source>
</evidence>
<dbReference type="AlphaFoldDB" id="A0A098R5A0"/>
<protein>
    <submittedName>
        <fullName evidence="1">Uncharacterized protein</fullName>
    </submittedName>
</protein>
<comment type="caution">
    <text evidence="1">The sequence shown here is derived from an EMBL/GenBank/DDBJ whole genome shotgun (WGS) entry which is preliminary data.</text>
</comment>
<reference evidence="1 2" key="1">
    <citation type="submission" date="2014-05" db="EMBL/GenBank/DDBJ databases">
        <title>De novo Genome Sequence of Spirocheata sp.</title>
        <authorList>
            <person name="Shivani Y."/>
            <person name="Subhash Y."/>
            <person name="Tushar L."/>
            <person name="Sasikala C."/>
            <person name="Ramana C.V."/>
        </authorList>
    </citation>
    <scope>NUCLEOTIDE SEQUENCE [LARGE SCALE GENOMIC DNA]</scope>
    <source>
        <strain evidence="1 2">JC230</strain>
    </source>
</reference>
<evidence type="ECO:0000313" key="1">
    <source>
        <dbReference type="EMBL" id="KGE73917.1"/>
    </source>
</evidence>
<proteinExistence type="predicted"/>
<gene>
    <name evidence="1" type="ORF">DC28_01680</name>
</gene>
<accession>A0A098R5A0</accession>